<evidence type="ECO:0000256" key="1">
    <source>
        <dbReference type="SAM" id="MobiDB-lite"/>
    </source>
</evidence>
<feature type="region of interest" description="Disordered" evidence="1">
    <location>
        <begin position="1"/>
        <end position="27"/>
    </location>
</feature>
<evidence type="ECO:0000313" key="3">
    <source>
        <dbReference type="Proteomes" id="UP001062776"/>
    </source>
</evidence>
<reference evidence="2" key="1">
    <citation type="submission" date="2013-04" db="EMBL/GenBank/DDBJ databases">
        <title>The genome sequencing project of 58 acetic acid bacteria.</title>
        <authorList>
            <person name="Okamoto-Kainuma A."/>
            <person name="Ishikawa M."/>
            <person name="Umino S."/>
            <person name="Koizumi Y."/>
            <person name="Shiwa Y."/>
            <person name="Yoshikawa H."/>
            <person name="Matsutani M."/>
            <person name="Matsushita K."/>
        </authorList>
    </citation>
    <scope>NUCLEOTIDE SEQUENCE</scope>
    <source>
        <strain evidence="2">NRIC 0535</strain>
    </source>
</reference>
<keyword evidence="3" id="KW-1185">Reference proteome</keyword>
<proteinExistence type="predicted"/>
<protein>
    <submittedName>
        <fullName evidence="2">Uncharacterized protein</fullName>
    </submittedName>
</protein>
<gene>
    <name evidence="2" type="ORF">AA0535_2373</name>
</gene>
<organism evidence="2 3">
    <name type="scientific">Asaia krungthepensis NRIC 0535</name>
    <dbReference type="NCBI Taxonomy" id="1307925"/>
    <lineage>
        <taxon>Bacteria</taxon>
        <taxon>Pseudomonadati</taxon>
        <taxon>Pseudomonadota</taxon>
        <taxon>Alphaproteobacteria</taxon>
        <taxon>Acetobacterales</taxon>
        <taxon>Acetobacteraceae</taxon>
        <taxon>Asaia</taxon>
    </lineage>
</organism>
<feature type="compositionally biased region" description="Basic and acidic residues" evidence="1">
    <location>
        <begin position="1"/>
        <end position="14"/>
    </location>
</feature>
<accession>A0ABQ0Q531</accession>
<comment type="caution">
    <text evidence="2">The sequence shown here is derived from an EMBL/GenBank/DDBJ whole genome shotgun (WGS) entry which is preliminary data.</text>
</comment>
<sequence>MEDDALRVSGERRKSQPPAPRRYLSAKSGNMALTAGLRGPITRLCGGKTTLARPIS</sequence>
<name>A0ABQ0Q531_9PROT</name>
<dbReference type="Proteomes" id="UP001062776">
    <property type="component" value="Unassembled WGS sequence"/>
</dbReference>
<evidence type="ECO:0000313" key="2">
    <source>
        <dbReference type="EMBL" id="GBQ91708.1"/>
    </source>
</evidence>
<dbReference type="EMBL" id="BAPV01000043">
    <property type="protein sequence ID" value="GBQ91708.1"/>
    <property type="molecule type" value="Genomic_DNA"/>
</dbReference>